<dbReference type="Proteomes" id="UP000550707">
    <property type="component" value="Unassembled WGS sequence"/>
</dbReference>
<protein>
    <submittedName>
        <fullName evidence="1">Uncharacterized protein</fullName>
    </submittedName>
</protein>
<gene>
    <name evidence="1" type="ORF">HJG59_011459</name>
</gene>
<accession>A0A7J8GKQ9</accession>
<evidence type="ECO:0000313" key="1">
    <source>
        <dbReference type="EMBL" id="KAF6460546.1"/>
    </source>
</evidence>
<name>A0A7J8GKQ9_MOLMO</name>
<keyword evidence="2" id="KW-1185">Reference proteome</keyword>
<dbReference type="InParanoid" id="A0A7J8GKQ9"/>
<comment type="caution">
    <text evidence="1">The sequence shown here is derived from an EMBL/GenBank/DDBJ whole genome shotgun (WGS) entry which is preliminary data.</text>
</comment>
<dbReference type="EMBL" id="JACASF010000009">
    <property type="protein sequence ID" value="KAF6460546.1"/>
    <property type="molecule type" value="Genomic_DNA"/>
</dbReference>
<evidence type="ECO:0000313" key="2">
    <source>
        <dbReference type="Proteomes" id="UP000550707"/>
    </source>
</evidence>
<sequence length="121" mass="13708">MNPVVTCVCYKIPVLSLKCINKYSILLYDFQKSPFYISAFIPLCVPGDIPSHLIFTFLNIAKAQDWKSHSHCSLLLKCKMVTKRLLSVIIRFPASQRGAGKSRAGCALFETDTKPYNHSYF</sequence>
<organism evidence="1 2">
    <name type="scientific">Molossus molossus</name>
    <name type="common">Pallas' mastiff bat</name>
    <name type="synonym">Vespertilio molossus</name>
    <dbReference type="NCBI Taxonomy" id="27622"/>
    <lineage>
        <taxon>Eukaryota</taxon>
        <taxon>Metazoa</taxon>
        <taxon>Chordata</taxon>
        <taxon>Craniata</taxon>
        <taxon>Vertebrata</taxon>
        <taxon>Euteleostomi</taxon>
        <taxon>Mammalia</taxon>
        <taxon>Eutheria</taxon>
        <taxon>Laurasiatheria</taxon>
        <taxon>Chiroptera</taxon>
        <taxon>Yangochiroptera</taxon>
        <taxon>Molossidae</taxon>
        <taxon>Molossus</taxon>
    </lineage>
</organism>
<proteinExistence type="predicted"/>
<reference evidence="1 2" key="1">
    <citation type="journal article" date="2020" name="Nature">
        <title>Six reference-quality genomes reveal evolution of bat adaptations.</title>
        <authorList>
            <person name="Jebb D."/>
            <person name="Huang Z."/>
            <person name="Pippel M."/>
            <person name="Hughes G.M."/>
            <person name="Lavrichenko K."/>
            <person name="Devanna P."/>
            <person name="Winkler S."/>
            <person name="Jermiin L.S."/>
            <person name="Skirmuntt E.C."/>
            <person name="Katzourakis A."/>
            <person name="Burkitt-Gray L."/>
            <person name="Ray D.A."/>
            <person name="Sullivan K.A.M."/>
            <person name="Roscito J.G."/>
            <person name="Kirilenko B.M."/>
            <person name="Davalos L.M."/>
            <person name="Corthals A.P."/>
            <person name="Power M.L."/>
            <person name="Jones G."/>
            <person name="Ransome R.D."/>
            <person name="Dechmann D.K.N."/>
            <person name="Locatelli A.G."/>
            <person name="Puechmaille S.J."/>
            <person name="Fedrigo O."/>
            <person name="Jarvis E.D."/>
            <person name="Hiller M."/>
            <person name="Vernes S.C."/>
            <person name="Myers E.W."/>
            <person name="Teeling E.C."/>
        </authorList>
    </citation>
    <scope>NUCLEOTIDE SEQUENCE [LARGE SCALE GENOMIC DNA]</scope>
    <source>
        <strain evidence="1">MMolMol1</strain>
        <tissue evidence="1">Muscle</tissue>
    </source>
</reference>
<dbReference type="AlphaFoldDB" id="A0A7J8GKQ9"/>